<sequence>MSLTNQAAWLDEAGKPLRIGPADFPTAGEGELVIRNKALAVNPFSCRIQKTGFFVTDWPCILDYDISGEVYEVGTGVNRFKKGDRVVAQVTNLVDGAPKYGAFQQFSVAKERRVAKIPDHTSFVQASVLPTCFSTALVALCAEAGKGFGLPGPSLSPKPLDKTIVVWGASSSVGLETLQVARAAGINTIATASPRNFELVKGAGASQVLDYHAPSVVDDLVRAVRNAEGHFVGVIDCISDEEQSLRCCISVLKNVGGGKLGSVKPEKELELPDNIELCRIFGFNDLTAPYWKDYLTPALENGTLKCLPEPRVVGEGLEWLQEALNTLDKGVSATKLVVTL</sequence>
<comment type="subunit">
    <text evidence="2">Monomer.</text>
</comment>
<dbReference type="Gene3D" id="3.40.50.720">
    <property type="entry name" value="NAD(P)-binding Rossmann-like Domain"/>
    <property type="match status" value="1"/>
</dbReference>
<comment type="similarity">
    <text evidence="1">Belongs to the zinc-containing alcohol dehydrogenase family.</text>
</comment>
<evidence type="ECO:0000313" key="6">
    <source>
        <dbReference type="Proteomes" id="UP000799772"/>
    </source>
</evidence>
<reference evidence="5" key="1">
    <citation type="journal article" date="2020" name="Stud. Mycol.">
        <title>101 Dothideomycetes genomes: a test case for predicting lifestyles and emergence of pathogens.</title>
        <authorList>
            <person name="Haridas S."/>
            <person name="Albert R."/>
            <person name="Binder M."/>
            <person name="Bloem J."/>
            <person name="Labutti K."/>
            <person name="Salamov A."/>
            <person name="Andreopoulos B."/>
            <person name="Baker S."/>
            <person name="Barry K."/>
            <person name="Bills G."/>
            <person name="Bluhm B."/>
            <person name="Cannon C."/>
            <person name="Castanera R."/>
            <person name="Culley D."/>
            <person name="Daum C."/>
            <person name="Ezra D."/>
            <person name="Gonzalez J."/>
            <person name="Henrissat B."/>
            <person name="Kuo A."/>
            <person name="Liang C."/>
            <person name="Lipzen A."/>
            <person name="Lutzoni F."/>
            <person name="Magnuson J."/>
            <person name="Mondo S."/>
            <person name="Nolan M."/>
            <person name="Ohm R."/>
            <person name="Pangilinan J."/>
            <person name="Park H.-J."/>
            <person name="Ramirez L."/>
            <person name="Alfaro M."/>
            <person name="Sun H."/>
            <person name="Tritt A."/>
            <person name="Yoshinaga Y."/>
            <person name="Zwiers L.-H."/>
            <person name="Turgeon B."/>
            <person name="Goodwin S."/>
            <person name="Spatafora J."/>
            <person name="Crous P."/>
            <person name="Grigoriev I."/>
        </authorList>
    </citation>
    <scope>NUCLEOTIDE SEQUENCE</scope>
    <source>
        <strain evidence="5">CBS 133067</strain>
    </source>
</reference>
<proteinExistence type="inferred from homology"/>
<accession>A0A9P4IAH3</accession>
<gene>
    <name evidence="5" type="ORF">NA57DRAFT_77047</name>
</gene>
<evidence type="ECO:0000256" key="3">
    <source>
        <dbReference type="ARBA" id="ARBA00023002"/>
    </source>
</evidence>
<name>A0A9P4IAH3_9PEZI</name>
<dbReference type="EMBL" id="ML978127">
    <property type="protein sequence ID" value="KAF2098256.1"/>
    <property type="molecule type" value="Genomic_DNA"/>
</dbReference>
<dbReference type="Proteomes" id="UP000799772">
    <property type="component" value="Unassembled WGS sequence"/>
</dbReference>
<evidence type="ECO:0000313" key="5">
    <source>
        <dbReference type="EMBL" id="KAF2098256.1"/>
    </source>
</evidence>
<protein>
    <submittedName>
        <fullName evidence="5">GroES-like protein</fullName>
    </submittedName>
</protein>
<comment type="caution">
    <text evidence="5">The sequence shown here is derived from an EMBL/GenBank/DDBJ whole genome shotgun (WGS) entry which is preliminary data.</text>
</comment>
<dbReference type="InterPro" id="IPR036291">
    <property type="entry name" value="NAD(P)-bd_dom_sf"/>
</dbReference>
<evidence type="ECO:0000256" key="2">
    <source>
        <dbReference type="ARBA" id="ARBA00011245"/>
    </source>
</evidence>
<organism evidence="5 6">
    <name type="scientific">Rhizodiscina lignyota</name>
    <dbReference type="NCBI Taxonomy" id="1504668"/>
    <lineage>
        <taxon>Eukaryota</taxon>
        <taxon>Fungi</taxon>
        <taxon>Dikarya</taxon>
        <taxon>Ascomycota</taxon>
        <taxon>Pezizomycotina</taxon>
        <taxon>Dothideomycetes</taxon>
        <taxon>Pleosporomycetidae</taxon>
        <taxon>Aulographales</taxon>
        <taxon>Rhizodiscinaceae</taxon>
        <taxon>Rhizodiscina</taxon>
    </lineage>
</organism>
<feature type="domain" description="Enoyl reductase (ER)" evidence="4">
    <location>
        <begin position="14"/>
        <end position="338"/>
    </location>
</feature>
<dbReference type="Pfam" id="PF08240">
    <property type="entry name" value="ADH_N"/>
    <property type="match status" value="1"/>
</dbReference>
<dbReference type="SMART" id="SM00829">
    <property type="entry name" value="PKS_ER"/>
    <property type="match status" value="1"/>
</dbReference>
<evidence type="ECO:0000259" key="4">
    <source>
        <dbReference type="SMART" id="SM00829"/>
    </source>
</evidence>
<dbReference type="GO" id="GO:0016651">
    <property type="term" value="F:oxidoreductase activity, acting on NAD(P)H"/>
    <property type="evidence" value="ECO:0007669"/>
    <property type="project" value="InterPro"/>
</dbReference>
<dbReference type="InterPro" id="IPR013154">
    <property type="entry name" value="ADH-like_N"/>
</dbReference>
<keyword evidence="6" id="KW-1185">Reference proteome</keyword>
<dbReference type="OrthoDB" id="48317at2759"/>
<dbReference type="InterPro" id="IPR011032">
    <property type="entry name" value="GroES-like_sf"/>
</dbReference>
<dbReference type="AlphaFoldDB" id="A0A9P4IAH3"/>
<dbReference type="SUPFAM" id="SSF50129">
    <property type="entry name" value="GroES-like"/>
    <property type="match status" value="1"/>
</dbReference>
<dbReference type="SUPFAM" id="SSF51735">
    <property type="entry name" value="NAD(P)-binding Rossmann-fold domains"/>
    <property type="match status" value="1"/>
</dbReference>
<keyword evidence="3" id="KW-0560">Oxidoreductase</keyword>
<dbReference type="CDD" id="cd08249">
    <property type="entry name" value="enoyl_reductase_like"/>
    <property type="match status" value="1"/>
</dbReference>
<dbReference type="InterPro" id="IPR020843">
    <property type="entry name" value="ER"/>
</dbReference>
<dbReference type="PANTHER" id="PTHR45348">
    <property type="entry name" value="HYPOTHETICAL OXIDOREDUCTASE (EUROFUNG)"/>
    <property type="match status" value="1"/>
</dbReference>
<evidence type="ECO:0000256" key="1">
    <source>
        <dbReference type="ARBA" id="ARBA00008072"/>
    </source>
</evidence>
<dbReference type="Gene3D" id="3.90.180.10">
    <property type="entry name" value="Medium-chain alcohol dehydrogenases, catalytic domain"/>
    <property type="match status" value="1"/>
</dbReference>
<dbReference type="InterPro" id="IPR047122">
    <property type="entry name" value="Trans-enoyl_RdTase-like"/>
</dbReference>
<dbReference type="PANTHER" id="PTHR45348:SF2">
    <property type="entry name" value="ZINC-TYPE ALCOHOL DEHYDROGENASE-LIKE PROTEIN C2E1P3.01"/>
    <property type="match status" value="1"/>
</dbReference>